<keyword evidence="4" id="KW-0813">Transport</keyword>
<proteinExistence type="inferred from homology"/>
<dbReference type="EMBL" id="CP065053">
    <property type="protein sequence ID" value="QPI48555.1"/>
    <property type="molecule type" value="Genomic_DNA"/>
</dbReference>
<keyword evidence="8" id="KW-0653">Protein transport</keyword>
<evidence type="ECO:0000256" key="7">
    <source>
        <dbReference type="ARBA" id="ARBA00022795"/>
    </source>
</evidence>
<evidence type="ECO:0000256" key="6">
    <source>
        <dbReference type="ARBA" id="ARBA00022500"/>
    </source>
</evidence>
<comment type="similarity">
    <text evidence="2">Belongs to the FliJ family.</text>
</comment>
<keyword evidence="6" id="KW-0145">Chemotaxis</keyword>
<dbReference type="Proteomes" id="UP000662888">
    <property type="component" value="Chromosome"/>
</dbReference>
<accession>A0AA48W9P3</accession>
<evidence type="ECO:0000313" key="11">
    <source>
        <dbReference type="EMBL" id="QPI48555.1"/>
    </source>
</evidence>
<keyword evidence="5" id="KW-1003">Cell membrane</keyword>
<organism evidence="11 12">
    <name type="scientific">Massilia antarctica</name>
    <dbReference type="NCBI Taxonomy" id="2765360"/>
    <lineage>
        <taxon>Bacteria</taxon>
        <taxon>Pseudomonadati</taxon>
        <taxon>Pseudomonadota</taxon>
        <taxon>Betaproteobacteria</taxon>
        <taxon>Burkholderiales</taxon>
        <taxon>Oxalobacteraceae</taxon>
        <taxon>Telluria group</taxon>
        <taxon>Massilia</taxon>
    </lineage>
</organism>
<keyword evidence="9" id="KW-0472">Membrane</keyword>
<evidence type="ECO:0000256" key="4">
    <source>
        <dbReference type="ARBA" id="ARBA00022448"/>
    </source>
</evidence>
<evidence type="ECO:0000256" key="1">
    <source>
        <dbReference type="ARBA" id="ARBA00004413"/>
    </source>
</evidence>
<dbReference type="Pfam" id="PF02050">
    <property type="entry name" value="FliJ"/>
    <property type="match status" value="1"/>
</dbReference>
<dbReference type="RefSeq" id="WP_206088167.1">
    <property type="nucleotide sequence ID" value="NZ_CP065053.1"/>
</dbReference>
<gene>
    <name evidence="11" type="ORF">IV454_23945</name>
</gene>
<dbReference type="InterPro" id="IPR053716">
    <property type="entry name" value="Flag_assembly_chemotaxis_eff"/>
</dbReference>
<evidence type="ECO:0000256" key="2">
    <source>
        <dbReference type="ARBA" id="ARBA00010004"/>
    </source>
</evidence>
<evidence type="ECO:0000256" key="3">
    <source>
        <dbReference type="ARBA" id="ARBA00020392"/>
    </source>
</evidence>
<evidence type="ECO:0000313" key="12">
    <source>
        <dbReference type="Proteomes" id="UP000662888"/>
    </source>
</evidence>
<dbReference type="InterPro" id="IPR012823">
    <property type="entry name" value="Flagell_FliJ"/>
</dbReference>
<protein>
    <recommendedName>
        <fullName evidence="3">Flagellar FliJ protein</fullName>
    </recommendedName>
</protein>
<evidence type="ECO:0000256" key="9">
    <source>
        <dbReference type="ARBA" id="ARBA00023136"/>
    </source>
</evidence>
<keyword evidence="7" id="KW-1005">Bacterial flagellum biogenesis</keyword>
<evidence type="ECO:0000256" key="8">
    <source>
        <dbReference type="ARBA" id="ARBA00022927"/>
    </source>
</evidence>
<keyword evidence="12" id="KW-1185">Reference proteome</keyword>
<reference evidence="11 12" key="1">
    <citation type="submission" date="2020-11" db="EMBL/GenBank/DDBJ databases">
        <authorList>
            <person name="Sun Q."/>
        </authorList>
    </citation>
    <scope>NUCLEOTIDE SEQUENCE [LARGE SCALE GENOMIC DNA]</scope>
    <source>
        <strain evidence="11 12">P8398</strain>
    </source>
</reference>
<name>A0AA48W9P3_9BURK</name>
<comment type="subcellular location">
    <subcellularLocation>
        <location evidence="1">Cell membrane</location>
        <topology evidence="1">Peripheral membrane protein</topology>
        <orientation evidence="1">Cytoplasmic side</orientation>
    </subcellularLocation>
</comment>
<evidence type="ECO:0000256" key="10">
    <source>
        <dbReference type="ARBA" id="ARBA00023225"/>
    </source>
</evidence>
<keyword evidence="10" id="KW-1006">Bacterial flagellum protein export</keyword>
<evidence type="ECO:0000256" key="5">
    <source>
        <dbReference type="ARBA" id="ARBA00022475"/>
    </source>
</evidence>
<dbReference type="Gene3D" id="1.10.287.1700">
    <property type="match status" value="1"/>
</dbReference>
<sequence length="161" mass="18279">MSKRFRYALQPVLLSRTWALDALKLELGERNASLGELQGQRAAIGQESAAVNQAWQRQAEVPGNFNVDGFATVIAYLGQLAELARRKDEEIALAAQERDALIDRIVAEQRGVEAVEEHRDKMFAEFRKEENSAQFKAADDHWSTLHVRDHEHGADKHEQQF</sequence>